<proteinExistence type="predicted"/>
<gene>
    <name evidence="2" type="ORF">PPRIM_AZ9-3.1.T0860061</name>
</gene>
<reference evidence="2" key="1">
    <citation type="submission" date="2021-01" db="EMBL/GenBank/DDBJ databases">
        <authorList>
            <consortium name="Genoscope - CEA"/>
            <person name="William W."/>
        </authorList>
    </citation>
    <scope>NUCLEOTIDE SEQUENCE</scope>
</reference>
<keyword evidence="1" id="KW-1133">Transmembrane helix</keyword>
<dbReference type="Proteomes" id="UP000688137">
    <property type="component" value="Unassembled WGS sequence"/>
</dbReference>
<dbReference type="EMBL" id="CAJJDM010000089">
    <property type="protein sequence ID" value="CAD8090490.1"/>
    <property type="molecule type" value="Genomic_DNA"/>
</dbReference>
<organism evidence="2 3">
    <name type="scientific">Paramecium primaurelia</name>
    <dbReference type="NCBI Taxonomy" id="5886"/>
    <lineage>
        <taxon>Eukaryota</taxon>
        <taxon>Sar</taxon>
        <taxon>Alveolata</taxon>
        <taxon>Ciliophora</taxon>
        <taxon>Intramacronucleata</taxon>
        <taxon>Oligohymenophorea</taxon>
        <taxon>Peniculida</taxon>
        <taxon>Parameciidae</taxon>
        <taxon>Paramecium</taxon>
    </lineage>
</organism>
<evidence type="ECO:0008006" key="4">
    <source>
        <dbReference type="Google" id="ProtNLM"/>
    </source>
</evidence>
<evidence type="ECO:0000313" key="3">
    <source>
        <dbReference type="Proteomes" id="UP000688137"/>
    </source>
</evidence>
<protein>
    <recommendedName>
        <fullName evidence="4">Transmembrane protein</fullName>
    </recommendedName>
</protein>
<name>A0A8S1NCQ7_PARPR</name>
<feature type="transmembrane region" description="Helical" evidence="1">
    <location>
        <begin position="92"/>
        <end position="112"/>
    </location>
</feature>
<evidence type="ECO:0000313" key="2">
    <source>
        <dbReference type="EMBL" id="CAD8090490.1"/>
    </source>
</evidence>
<sequence length="182" mass="21919">MFNLKQLLIALHHITIILYFNRLQYSIQEILQNQSIYSYKLVNDFSAQSIKMVYQSIGISLAFYMIFTASYVIQLIVLFFRSNKNLNRYIYYHIYLLILLYSVGQLVQIYYYNFQEELTKLTAYQNEENKQDALKDLQEEGQMAQTIWQLYFMCTVIIIVVFKISYLYFGLHQFAKFMEIEL</sequence>
<accession>A0A8S1NCQ7</accession>
<dbReference type="OMA" id="QMAQTIW"/>
<evidence type="ECO:0000256" key="1">
    <source>
        <dbReference type="SAM" id="Phobius"/>
    </source>
</evidence>
<dbReference type="AlphaFoldDB" id="A0A8S1NCQ7"/>
<keyword evidence="3" id="KW-1185">Reference proteome</keyword>
<comment type="caution">
    <text evidence="2">The sequence shown here is derived from an EMBL/GenBank/DDBJ whole genome shotgun (WGS) entry which is preliminary data.</text>
</comment>
<keyword evidence="1" id="KW-0812">Transmembrane</keyword>
<feature type="transmembrane region" description="Helical" evidence="1">
    <location>
        <begin position="61"/>
        <end position="80"/>
    </location>
</feature>
<keyword evidence="1" id="KW-0472">Membrane</keyword>
<feature type="transmembrane region" description="Helical" evidence="1">
    <location>
        <begin position="147"/>
        <end position="169"/>
    </location>
</feature>